<accession>A0A326RQ69</accession>
<feature type="region of interest" description="Disordered" evidence="9">
    <location>
        <begin position="202"/>
        <end position="256"/>
    </location>
</feature>
<gene>
    <name evidence="10" type="ORF">CLV31_11257</name>
</gene>
<organism evidence="10 11">
    <name type="scientific">Algoriphagus aquaeductus</name>
    <dbReference type="NCBI Taxonomy" id="475299"/>
    <lineage>
        <taxon>Bacteria</taxon>
        <taxon>Pseudomonadati</taxon>
        <taxon>Bacteroidota</taxon>
        <taxon>Cytophagia</taxon>
        <taxon>Cytophagales</taxon>
        <taxon>Cyclobacteriaceae</taxon>
        <taxon>Algoriphagus</taxon>
    </lineage>
</organism>
<evidence type="ECO:0000256" key="2">
    <source>
        <dbReference type="ARBA" id="ARBA00007613"/>
    </source>
</evidence>
<sequence length="511" mass="58069">MNQTHKVMENKTLVNLRFQISDFGFRGSLFDIRNLEFKVRTVILLLTTHLLLLTNEAKAQSLDDYLIQAAENNPGLKASYARYQAMAERVNQPSLADPELQVGFFLEPMERFMGNQTADFRLMQMFPWFGMIGTQKEEANQMAKAQYQLFLEEKNQLLLLVKSTWYEQIRLKEEIKIAQENLEYLKKYEELALIRFQAGTSAPSSAPSQSMPQPTVNSTSAGSSSGMGGMGGNTSSAMNSPSSMNSEMSAAPMGSSTTGMSAVLQIRMQIRELENSIEQLQANQEPLQIKFNQLLNREIRAEINLPEQLEKPVLSLEKQEILDSIRQNNPMLAMYQAEIGAYEQQAKMAKLEGKPMLGAGVNYMTFAPRPENGMQMGGENMVMPMVSLTLPIYRKKINSKIKETEYLKESAQLDRQKTENLLAMEWANAFRTWEESERNFRLYEDQIQLVNQQIRLLETSFISNATGLEEVLRANQQLLDYQQKRINALNQQQQSLAQLEALAATSLTFQP</sequence>
<evidence type="ECO:0000256" key="1">
    <source>
        <dbReference type="ARBA" id="ARBA00004442"/>
    </source>
</evidence>
<dbReference type="GO" id="GO:0009279">
    <property type="term" value="C:cell outer membrane"/>
    <property type="evidence" value="ECO:0007669"/>
    <property type="project" value="UniProtKB-SubCell"/>
</dbReference>
<dbReference type="Proteomes" id="UP000248917">
    <property type="component" value="Unassembled WGS sequence"/>
</dbReference>
<dbReference type="InterPro" id="IPR003423">
    <property type="entry name" value="OMP_efflux"/>
</dbReference>
<feature type="compositionally biased region" description="Low complexity" evidence="9">
    <location>
        <begin position="233"/>
        <end position="253"/>
    </location>
</feature>
<dbReference type="OrthoDB" id="1680428at2"/>
<dbReference type="InterPro" id="IPR051906">
    <property type="entry name" value="TolC-like"/>
</dbReference>
<evidence type="ECO:0000313" key="10">
    <source>
        <dbReference type="EMBL" id="PZV80290.1"/>
    </source>
</evidence>
<dbReference type="GO" id="GO:0015288">
    <property type="term" value="F:porin activity"/>
    <property type="evidence" value="ECO:0007669"/>
    <property type="project" value="TreeGrafter"/>
</dbReference>
<comment type="caution">
    <text evidence="10">The sequence shown here is derived from an EMBL/GenBank/DDBJ whole genome shotgun (WGS) entry which is preliminary data.</text>
</comment>
<keyword evidence="6" id="KW-0472">Membrane</keyword>
<protein>
    <submittedName>
        <fullName evidence="10">Outer membrane efflux protein</fullName>
    </submittedName>
</protein>
<dbReference type="Pfam" id="PF02321">
    <property type="entry name" value="OEP"/>
    <property type="match status" value="1"/>
</dbReference>
<keyword evidence="3" id="KW-0813">Transport</keyword>
<evidence type="ECO:0000256" key="9">
    <source>
        <dbReference type="SAM" id="MobiDB-lite"/>
    </source>
</evidence>
<evidence type="ECO:0000256" key="5">
    <source>
        <dbReference type="ARBA" id="ARBA00022692"/>
    </source>
</evidence>
<dbReference type="GO" id="GO:0015562">
    <property type="term" value="F:efflux transmembrane transporter activity"/>
    <property type="evidence" value="ECO:0007669"/>
    <property type="project" value="InterPro"/>
</dbReference>
<feature type="coiled-coil region" evidence="8">
    <location>
        <begin position="263"/>
        <end position="290"/>
    </location>
</feature>
<dbReference type="PANTHER" id="PTHR30026">
    <property type="entry name" value="OUTER MEMBRANE PROTEIN TOLC"/>
    <property type="match status" value="1"/>
</dbReference>
<evidence type="ECO:0000256" key="8">
    <source>
        <dbReference type="SAM" id="Coils"/>
    </source>
</evidence>
<evidence type="ECO:0000256" key="3">
    <source>
        <dbReference type="ARBA" id="ARBA00022448"/>
    </source>
</evidence>
<evidence type="ECO:0000313" key="11">
    <source>
        <dbReference type="Proteomes" id="UP000248917"/>
    </source>
</evidence>
<evidence type="ECO:0000256" key="4">
    <source>
        <dbReference type="ARBA" id="ARBA00022452"/>
    </source>
</evidence>
<dbReference type="AlphaFoldDB" id="A0A326RQ69"/>
<evidence type="ECO:0000256" key="7">
    <source>
        <dbReference type="ARBA" id="ARBA00023237"/>
    </source>
</evidence>
<comment type="subcellular location">
    <subcellularLocation>
        <location evidence="1">Cell outer membrane</location>
    </subcellularLocation>
</comment>
<dbReference type="SUPFAM" id="SSF56954">
    <property type="entry name" value="Outer membrane efflux proteins (OEP)"/>
    <property type="match status" value="2"/>
</dbReference>
<feature type="compositionally biased region" description="Low complexity" evidence="9">
    <location>
        <begin position="202"/>
        <end position="224"/>
    </location>
</feature>
<comment type="similarity">
    <text evidence="2">Belongs to the outer membrane factor (OMF) (TC 1.B.17) family.</text>
</comment>
<reference evidence="10 11" key="1">
    <citation type="submission" date="2018-06" db="EMBL/GenBank/DDBJ databases">
        <title>Genomic Encyclopedia of Archaeal and Bacterial Type Strains, Phase II (KMG-II): from individual species to whole genera.</title>
        <authorList>
            <person name="Goeker M."/>
        </authorList>
    </citation>
    <scope>NUCLEOTIDE SEQUENCE [LARGE SCALE GENOMIC DNA]</scope>
    <source>
        <strain evidence="10 11">T4</strain>
    </source>
</reference>
<dbReference type="GO" id="GO:1990281">
    <property type="term" value="C:efflux pump complex"/>
    <property type="evidence" value="ECO:0007669"/>
    <property type="project" value="TreeGrafter"/>
</dbReference>
<keyword evidence="4" id="KW-1134">Transmembrane beta strand</keyword>
<name>A0A326RQ69_9BACT</name>
<proteinExistence type="inferred from homology"/>
<dbReference type="PANTHER" id="PTHR30026:SF20">
    <property type="entry name" value="OUTER MEMBRANE PROTEIN TOLC"/>
    <property type="match status" value="1"/>
</dbReference>
<keyword evidence="5" id="KW-0812">Transmembrane</keyword>
<dbReference type="Gene3D" id="1.20.1600.10">
    <property type="entry name" value="Outer membrane efflux proteins (OEP)"/>
    <property type="match status" value="2"/>
</dbReference>
<keyword evidence="7" id="KW-0998">Cell outer membrane</keyword>
<evidence type="ECO:0000256" key="6">
    <source>
        <dbReference type="ARBA" id="ARBA00023136"/>
    </source>
</evidence>
<dbReference type="EMBL" id="QKTX01000012">
    <property type="protein sequence ID" value="PZV80290.1"/>
    <property type="molecule type" value="Genomic_DNA"/>
</dbReference>
<keyword evidence="8" id="KW-0175">Coiled coil</keyword>
<keyword evidence="11" id="KW-1185">Reference proteome</keyword>